<dbReference type="InterPro" id="IPR040255">
    <property type="entry name" value="Non-specific_endonuclease"/>
</dbReference>
<dbReference type="PANTHER" id="PTHR13966">
    <property type="entry name" value="ENDONUCLEASE RELATED"/>
    <property type="match status" value="1"/>
</dbReference>
<proteinExistence type="inferred from homology"/>
<evidence type="ECO:0000313" key="9">
    <source>
        <dbReference type="RefSeq" id="XP_034109510.1"/>
    </source>
</evidence>
<keyword evidence="3" id="KW-0255">Endonuclease</keyword>
<comment type="similarity">
    <text evidence="1">Belongs to the DNA/RNA non-specific endonuclease family.</text>
</comment>
<dbReference type="GO" id="GO:0000014">
    <property type="term" value="F:single-stranded DNA endodeoxyribonuclease activity"/>
    <property type="evidence" value="ECO:0007669"/>
    <property type="project" value="TreeGrafter"/>
</dbReference>
<dbReference type="InterPro" id="IPR044925">
    <property type="entry name" value="His-Me_finger_sf"/>
</dbReference>
<evidence type="ECO:0000256" key="5">
    <source>
        <dbReference type="PIRSR" id="PIRSR640255-2"/>
    </source>
</evidence>
<feature type="chain" id="PRO_5028265222" evidence="6">
    <location>
        <begin position="20"/>
        <end position="480"/>
    </location>
</feature>
<dbReference type="GO" id="GO:0005634">
    <property type="term" value="C:nucleus"/>
    <property type="evidence" value="ECO:0007669"/>
    <property type="project" value="TreeGrafter"/>
</dbReference>
<dbReference type="PANTHER" id="PTHR13966:SF19">
    <property type="entry name" value="NUCLEASE EXOG, MITOCHONDRIAL"/>
    <property type="match status" value="1"/>
</dbReference>
<feature type="domain" description="DNA/RNA non-specific endonuclease/pyrophosphatase/phosphodiesterase" evidence="7">
    <location>
        <begin position="177"/>
        <end position="441"/>
    </location>
</feature>
<keyword evidence="2" id="KW-0540">Nuclease</keyword>
<dbReference type="Gene3D" id="3.40.570.10">
    <property type="entry name" value="Extracellular Endonuclease, subunit A"/>
    <property type="match status" value="1"/>
</dbReference>
<dbReference type="GeneID" id="117571466"/>
<dbReference type="InterPro" id="IPR044929">
    <property type="entry name" value="DNA/RNA_non-sp_Endonuclease_sf"/>
</dbReference>
<dbReference type="GO" id="GO:0003676">
    <property type="term" value="F:nucleic acid binding"/>
    <property type="evidence" value="ECO:0007669"/>
    <property type="project" value="InterPro"/>
</dbReference>
<evidence type="ECO:0000259" key="7">
    <source>
        <dbReference type="SMART" id="SM00892"/>
    </source>
</evidence>
<keyword evidence="5" id="KW-0479">Metal-binding</keyword>
<evidence type="ECO:0000256" key="3">
    <source>
        <dbReference type="ARBA" id="ARBA00022759"/>
    </source>
</evidence>
<accession>A0A6P8XDF3</accession>
<dbReference type="GO" id="GO:0006309">
    <property type="term" value="P:apoptotic DNA fragmentation"/>
    <property type="evidence" value="ECO:0007669"/>
    <property type="project" value="TreeGrafter"/>
</dbReference>
<protein>
    <submittedName>
        <fullName evidence="9">Uncharacterized protein LOC117571466</fullName>
    </submittedName>
</protein>
<sequence>MQKLLFTLLLIVTAIENEAREAIRPPPEVGQIIKDLEEVHVDDSIERGAPCMLDIQKDLPSGKRAQPLYLHPHTDSYWLPNGDGQLVVPRGASIELYCDSSFANMDSQEETVSIHAHCLHDTTFEWTGGKQELQDFYCTQQLKYVVERLEQQPCGDGNMTSAARIYRVGYNVSGGRFVRTLELCHDAEQLRTEYVYYHLLPASVHFQRHVKRPQFSSAGHFCGYDMQRLYSQAHQQKRAKQLLQQAAPSDGVDVGVGVGVGLGEDMKSTLFDTKDLFLARGHLAAKADLIYATQQRSTFNYLNVAPQWQTLNAGHWAVVEEATRRFAAREKLSLSIYTGTYGVMPLPNATQTSFYLANDANNNHVLPVPLLFYRLVIDNDRPWSGLAIVGVNNPHATWPEIWKSYMICETRIPPRYVPWLRSLQQKNLKKGYLYACTVADVARAVGHLPPHLLEVHEPLIGEDLKDHELSEDDIIDSDSL</sequence>
<reference evidence="9" key="1">
    <citation type="submission" date="2025-08" db="UniProtKB">
        <authorList>
            <consortium name="RefSeq"/>
        </authorList>
    </citation>
    <scope>IDENTIFICATION</scope>
    <source>
        <strain evidence="9">15112-1751.03</strain>
        <tissue evidence="9">Whole Adult</tissue>
    </source>
</reference>
<dbReference type="SUPFAM" id="SSF54060">
    <property type="entry name" value="His-Me finger endonucleases"/>
    <property type="match status" value="1"/>
</dbReference>
<dbReference type="RefSeq" id="XP_034109510.1">
    <property type="nucleotide sequence ID" value="XM_034253619.2"/>
</dbReference>
<dbReference type="Pfam" id="PF01223">
    <property type="entry name" value="Endonuclease_NS"/>
    <property type="match status" value="1"/>
</dbReference>
<dbReference type="InterPro" id="IPR001604">
    <property type="entry name" value="Endo_G_ENPP1-like_dom"/>
</dbReference>
<keyword evidence="3" id="KW-0378">Hydrolase</keyword>
<keyword evidence="8" id="KW-1185">Reference proteome</keyword>
<dbReference type="GO" id="GO:0004521">
    <property type="term" value="F:RNA endonuclease activity"/>
    <property type="evidence" value="ECO:0007669"/>
    <property type="project" value="TreeGrafter"/>
</dbReference>
<evidence type="ECO:0000256" key="4">
    <source>
        <dbReference type="PIRSR" id="PIRSR640255-1"/>
    </source>
</evidence>
<dbReference type="Proteomes" id="UP000515160">
    <property type="component" value="Chromosome 3"/>
</dbReference>
<evidence type="ECO:0000256" key="2">
    <source>
        <dbReference type="ARBA" id="ARBA00022722"/>
    </source>
</evidence>
<feature type="binding site" evidence="5">
    <location>
        <position position="312"/>
    </location>
    <ligand>
        <name>Mg(2+)</name>
        <dbReference type="ChEBI" id="CHEBI:18420"/>
        <note>catalytic</note>
    </ligand>
</feature>
<dbReference type="SMART" id="SM00892">
    <property type="entry name" value="Endonuclease_NS"/>
    <property type="match status" value="1"/>
</dbReference>
<dbReference type="OrthoDB" id="5960141at2759"/>
<keyword evidence="6" id="KW-0732">Signal</keyword>
<feature type="active site" description="Proton acceptor" evidence="4">
    <location>
        <position position="282"/>
    </location>
</feature>
<evidence type="ECO:0000256" key="6">
    <source>
        <dbReference type="SAM" id="SignalP"/>
    </source>
</evidence>
<name>A0A6P8XDF3_DROAB</name>
<dbReference type="GO" id="GO:0005743">
    <property type="term" value="C:mitochondrial inner membrane"/>
    <property type="evidence" value="ECO:0007669"/>
    <property type="project" value="TreeGrafter"/>
</dbReference>
<gene>
    <name evidence="9" type="primary">LOC117571466</name>
</gene>
<dbReference type="AlphaFoldDB" id="A0A6P8XDF3"/>
<dbReference type="GO" id="GO:0046872">
    <property type="term" value="F:metal ion binding"/>
    <property type="evidence" value="ECO:0007669"/>
    <property type="project" value="UniProtKB-KW"/>
</dbReference>
<organism evidence="8 9">
    <name type="scientific">Drosophila albomicans</name>
    <name type="common">Fruit fly</name>
    <dbReference type="NCBI Taxonomy" id="7291"/>
    <lineage>
        <taxon>Eukaryota</taxon>
        <taxon>Metazoa</taxon>
        <taxon>Ecdysozoa</taxon>
        <taxon>Arthropoda</taxon>
        <taxon>Hexapoda</taxon>
        <taxon>Insecta</taxon>
        <taxon>Pterygota</taxon>
        <taxon>Neoptera</taxon>
        <taxon>Endopterygota</taxon>
        <taxon>Diptera</taxon>
        <taxon>Brachycera</taxon>
        <taxon>Muscomorpha</taxon>
        <taxon>Ephydroidea</taxon>
        <taxon>Drosophilidae</taxon>
        <taxon>Drosophila</taxon>
    </lineage>
</organism>
<dbReference type="CDD" id="cd00091">
    <property type="entry name" value="NUC"/>
    <property type="match status" value="1"/>
</dbReference>
<evidence type="ECO:0000256" key="1">
    <source>
        <dbReference type="ARBA" id="ARBA00010052"/>
    </source>
</evidence>
<feature type="signal peptide" evidence="6">
    <location>
        <begin position="1"/>
        <end position="19"/>
    </location>
</feature>
<evidence type="ECO:0000313" key="8">
    <source>
        <dbReference type="Proteomes" id="UP000515160"/>
    </source>
</evidence>